<evidence type="ECO:0000313" key="12">
    <source>
        <dbReference type="Proteomes" id="UP001597541"/>
    </source>
</evidence>
<evidence type="ECO:0000256" key="8">
    <source>
        <dbReference type="NCBIfam" id="TIGR02869"/>
    </source>
</evidence>
<dbReference type="NCBIfam" id="TIGR02869">
    <property type="entry name" value="spore_SleB"/>
    <property type="match status" value="1"/>
</dbReference>
<comment type="similarity">
    <text evidence="1">Belongs to the SleB family.</text>
</comment>
<feature type="domain" description="Cell wall hydrolase SleB" evidence="10">
    <location>
        <begin position="116"/>
        <end position="214"/>
    </location>
</feature>
<keyword evidence="12" id="KW-1185">Reference proteome</keyword>
<dbReference type="Gene3D" id="1.10.10.2520">
    <property type="entry name" value="Cell wall hydrolase SleB, domain 1"/>
    <property type="match status" value="1"/>
</dbReference>
<dbReference type="InterPro" id="IPR002477">
    <property type="entry name" value="Peptidoglycan-bd-like"/>
</dbReference>
<evidence type="ECO:0000256" key="6">
    <source>
        <dbReference type="ARBA" id="ARBA00022969"/>
    </source>
</evidence>
<accession>A0ABW5PDQ1</accession>
<keyword evidence="4" id="KW-0732">Signal</keyword>
<evidence type="ECO:0000256" key="7">
    <source>
        <dbReference type="ARBA" id="ARBA00023316"/>
    </source>
</evidence>
<dbReference type="InterPro" id="IPR036365">
    <property type="entry name" value="PGBD-like_sf"/>
</dbReference>
<reference evidence="12" key="1">
    <citation type="journal article" date="2019" name="Int. J. Syst. Evol. Microbiol.">
        <title>The Global Catalogue of Microorganisms (GCM) 10K type strain sequencing project: providing services to taxonomists for standard genome sequencing and annotation.</title>
        <authorList>
            <consortium name="The Broad Institute Genomics Platform"/>
            <consortium name="The Broad Institute Genome Sequencing Center for Infectious Disease"/>
            <person name="Wu L."/>
            <person name="Ma J."/>
        </authorList>
    </citation>
    <scope>NUCLEOTIDE SEQUENCE [LARGE SCALE GENOMIC DNA]</scope>
    <source>
        <strain evidence="12">KCTC 3950</strain>
    </source>
</reference>
<evidence type="ECO:0000259" key="10">
    <source>
        <dbReference type="Pfam" id="PF07486"/>
    </source>
</evidence>
<feature type="domain" description="Peptidoglycan binding-like" evidence="9">
    <location>
        <begin position="37"/>
        <end position="93"/>
    </location>
</feature>
<evidence type="ECO:0000256" key="1">
    <source>
        <dbReference type="ARBA" id="ARBA00007010"/>
    </source>
</evidence>
<evidence type="ECO:0000313" key="11">
    <source>
        <dbReference type="EMBL" id="MFD2613113.1"/>
    </source>
</evidence>
<dbReference type="InterPro" id="IPR036366">
    <property type="entry name" value="PGBDSf"/>
</dbReference>
<comment type="caution">
    <text evidence="11">The sequence shown here is derived from an EMBL/GenBank/DDBJ whole genome shotgun (WGS) entry which is preliminary data.</text>
</comment>
<evidence type="ECO:0000256" key="5">
    <source>
        <dbReference type="ARBA" id="ARBA00022801"/>
    </source>
</evidence>
<keyword evidence="6" id="KW-0749">Sporulation</keyword>
<gene>
    <name evidence="11" type="primary">sleB</name>
    <name evidence="11" type="ORF">ACFSUF_11825</name>
</gene>
<sequence>MKKWIWITMLFILGFTAIGWVQPAGAVQSATLSYGKRGTDVPDLQYRLKTVGLFQGEITSYYGPKTTRAVKSFQKRYGLKADGITGPTTWKKLRKVSVNRHELDQVARMIYAEARGEPYKGKVAVGAVIMNRLSSPEFPKTVHGVLFQPWAFTAVHDGQYKLKPDYAAYQAALDAVKGHDPTYNALYYFNPQTATSKWIWTRKQTVKIGRHIFAV</sequence>
<dbReference type="Pfam" id="PF01471">
    <property type="entry name" value="PG_binding_1"/>
    <property type="match status" value="1"/>
</dbReference>
<dbReference type="InterPro" id="IPR014224">
    <property type="entry name" value="Spore_cortex_SleB"/>
</dbReference>
<evidence type="ECO:0000259" key="9">
    <source>
        <dbReference type="Pfam" id="PF01471"/>
    </source>
</evidence>
<dbReference type="InterPro" id="IPR042047">
    <property type="entry name" value="SleB_dom1"/>
</dbReference>
<dbReference type="InterPro" id="IPR011105">
    <property type="entry name" value="Cell_wall_hydrolase_SleB"/>
</dbReference>
<dbReference type="SUPFAM" id="SSF47090">
    <property type="entry name" value="PGBD-like"/>
    <property type="match status" value="1"/>
</dbReference>
<evidence type="ECO:0000256" key="3">
    <source>
        <dbReference type="ARBA" id="ARBA00022544"/>
    </source>
</evidence>
<evidence type="ECO:0000256" key="4">
    <source>
        <dbReference type="ARBA" id="ARBA00022729"/>
    </source>
</evidence>
<keyword evidence="7" id="KW-0961">Cell wall biogenesis/degradation</keyword>
<dbReference type="EMBL" id="JBHUME010000007">
    <property type="protein sequence ID" value="MFD2613113.1"/>
    <property type="molecule type" value="Genomic_DNA"/>
</dbReference>
<dbReference type="Pfam" id="PF07486">
    <property type="entry name" value="Hydrolase_2"/>
    <property type="match status" value="1"/>
</dbReference>
<dbReference type="Proteomes" id="UP001597541">
    <property type="component" value="Unassembled WGS sequence"/>
</dbReference>
<keyword evidence="3" id="KW-0309">Germination</keyword>
<protein>
    <recommendedName>
        <fullName evidence="2 8">Spore cortex-lytic enzyme</fullName>
    </recommendedName>
</protein>
<evidence type="ECO:0000256" key="2">
    <source>
        <dbReference type="ARBA" id="ARBA00018364"/>
    </source>
</evidence>
<dbReference type="Gene3D" id="1.10.101.10">
    <property type="entry name" value="PGBD-like superfamily/PGBD"/>
    <property type="match status" value="1"/>
</dbReference>
<keyword evidence="5" id="KW-0378">Hydrolase</keyword>
<dbReference type="RefSeq" id="WP_377603044.1">
    <property type="nucleotide sequence ID" value="NZ_JBHUME010000007.1"/>
</dbReference>
<proteinExistence type="inferred from homology"/>
<dbReference type="Gene3D" id="6.20.240.60">
    <property type="match status" value="1"/>
</dbReference>
<organism evidence="11 12">
    <name type="scientific">Paenibacillus gansuensis</name>
    <dbReference type="NCBI Taxonomy" id="306542"/>
    <lineage>
        <taxon>Bacteria</taxon>
        <taxon>Bacillati</taxon>
        <taxon>Bacillota</taxon>
        <taxon>Bacilli</taxon>
        <taxon>Bacillales</taxon>
        <taxon>Paenibacillaceae</taxon>
        <taxon>Paenibacillus</taxon>
    </lineage>
</organism>
<name>A0ABW5PDQ1_9BACL</name>